<dbReference type="PROSITE" id="PS50887">
    <property type="entry name" value="GGDEF"/>
    <property type="match status" value="1"/>
</dbReference>
<dbReference type="Gene3D" id="3.30.70.270">
    <property type="match status" value="1"/>
</dbReference>
<reference evidence="4" key="2">
    <citation type="submission" date="2020-09" db="EMBL/GenBank/DDBJ databases">
        <authorList>
            <person name="Sun Q."/>
            <person name="Ohkuma M."/>
        </authorList>
    </citation>
    <scope>NUCLEOTIDE SEQUENCE</scope>
    <source>
        <strain evidence="4">JCM 19831</strain>
    </source>
</reference>
<feature type="transmembrane region" description="Helical" evidence="2">
    <location>
        <begin position="104"/>
        <end position="122"/>
    </location>
</feature>
<evidence type="ECO:0000313" key="4">
    <source>
        <dbReference type="EMBL" id="GGM54986.1"/>
    </source>
</evidence>
<feature type="compositionally biased region" description="Gly residues" evidence="1">
    <location>
        <begin position="338"/>
        <end position="350"/>
    </location>
</feature>
<dbReference type="InterPro" id="IPR050469">
    <property type="entry name" value="Diguanylate_Cyclase"/>
</dbReference>
<organism evidence="4 5">
    <name type="scientific">Dactylosporangium sucinum</name>
    <dbReference type="NCBI Taxonomy" id="1424081"/>
    <lineage>
        <taxon>Bacteria</taxon>
        <taxon>Bacillati</taxon>
        <taxon>Actinomycetota</taxon>
        <taxon>Actinomycetes</taxon>
        <taxon>Micromonosporales</taxon>
        <taxon>Micromonosporaceae</taxon>
        <taxon>Dactylosporangium</taxon>
    </lineage>
</organism>
<dbReference type="SMART" id="SM00267">
    <property type="entry name" value="GGDEF"/>
    <property type="match status" value="1"/>
</dbReference>
<accession>A0A917X0T0</accession>
<keyword evidence="2" id="KW-0472">Membrane</keyword>
<evidence type="ECO:0000313" key="5">
    <source>
        <dbReference type="Proteomes" id="UP000642070"/>
    </source>
</evidence>
<keyword evidence="2" id="KW-0812">Transmembrane</keyword>
<keyword evidence="2" id="KW-1133">Transmembrane helix</keyword>
<feature type="domain" description="GGDEF" evidence="3">
    <location>
        <begin position="194"/>
        <end position="323"/>
    </location>
</feature>
<dbReference type="Proteomes" id="UP000642070">
    <property type="component" value="Unassembled WGS sequence"/>
</dbReference>
<feature type="transmembrane region" description="Helical" evidence="2">
    <location>
        <begin position="57"/>
        <end position="76"/>
    </location>
</feature>
<dbReference type="InterPro" id="IPR043128">
    <property type="entry name" value="Rev_trsase/Diguanyl_cyclase"/>
</dbReference>
<feature type="transmembrane region" description="Helical" evidence="2">
    <location>
        <begin position="128"/>
        <end position="149"/>
    </location>
</feature>
<dbReference type="NCBIfam" id="TIGR00254">
    <property type="entry name" value="GGDEF"/>
    <property type="match status" value="1"/>
</dbReference>
<feature type="transmembrane region" description="Helical" evidence="2">
    <location>
        <begin position="82"/>
        <end position="99"/>
    </location>
</feature>
<name>A0A917X0T0_9ACTN</name>
<dbReference type="GO" id="GO:0005886">
    <property type="term" value="C:plasma membrane"/>
    <property type="evidence" value="ECO:0007669"/>
    <property type="project" value="TreeGrafter"/>
</dbReference>
<feature type="transmembrane region" description="Helical" evidence="2">
    <location>
        <begin position="33"/>
        <end position="50"/>
    </location>
</feature>
<evidence type="ECO:0000256" key="1">
    <source>
        <dbReference type="SAM" id="MobiDB-lite"/>
    </source>
</evidence>
<dbReference type="EMBL" id="BMPI01000037">
    <property type="protein sequence ID" value="GGM54986.1"/>
    <property type="molecule type" value="Genomic_DNA"/>
</dbReference>
<dbReference type="PANTHER" id="PTHR45138">
    <property type="entry name" value="REGULATORY COMPONENTS OF SENSORY TRANSDUCTION SYSTEM"/>
    <property type="match status" value="1"/>
</dbReference>
<dbReference type="CDD" id="cd01949">
    <property type="entry name" value="GGDEF"/>
    <property type="match status" value="1"/>
</dbReference>
<gene>
    <name evidence="4" type="ORF">GCM10007977_065850</name>
</gene>
<dbReference type="GO" id="GO:1902201">
    <property type="term" value="P:negative regulation of bacterial-type flagellum-dependent cell motility"/>
    <property type="evidence" value="ECO:0007669"/>
    <property type="project" value="TreeGrafter"/>
</dbReference>
<sequence>MSWFFAVGGSVVGACALLVPGFAGGTTTGVVITVLTAVAMVAAAVVLRVVPQRVPDAFWVGVPFIALGIIGSLNLVTHDVSVSAHLYFLWPLLYAATFLRYDVAYLLLGSACAADAAVTFSLQPFDVGLTDVAALLTAYVVSTVVVTSLRRRADTLVARLEEQALTDPLTGLPNRRAFDHDLARALRATRRDGTEHCLLIVDVDHFKTINDTWGHATGDEVLVAVAAALRRTAHAADAGARLGGDEFAMIVAGDVARARRHAAALRLAVARGSQLPGGLPTLSVGVASTAAGATTAEALLAAADRALYRAKLDGRDRVALETPAAGPARQNRAHETVGGAGRGAGRGPVGGLHHRPEEGHA</sequence>
<dbReference type="PANTHER" id="PTHR45138:SF9">
    <property type="entry name" value="DIGUANYLATE CYCLASE DGCM-RELATED"/>
    <property type="match status" value="1"/>
</dbReference>
<dbReference type="FunFam" id="3.30.70.270:FF:000001">
    <property type="entry name" value="Diguanylate cyclase domain protein"/>
    <property type="match status" value="1"/>
</dbReference>
<dbReference type="GO" id="GO:0043709">
    <property type="term" value="P:cell adhesion involved in single-species biofilm formation"/>
    <property type="evidence" value="ECO:0007669"/>
    <property type="project" value="TreeGrafter"/>
</dbReference>
<dbReference type="GO" id="GO:0052621">
    <property type="term" value="F:diguanylate cyclase activity"/>
    <property type="evidence" value="ECO:0007669"/>
    <property type="project" value="TreeGrafter"/>
</dbReference>
<dbReference type="InterPro" id="IPR000160">
    <property type="entry name" value="GGDEF_dom"/>
</dbReference>
<dbReference type="SUPFAM" id="SSF55073">
    <property type="entry name" value="Nucleotide cyclase"/>
    <property type="match status" value="1"/>
</dbReference>
<feature type="region of interest" description="Disordered" evidence="1">
    <location>
        <begin position="321"/>
        <end position="361"/>
    </location>
</feature>
<dbReference type="Pfam" id="PF00990">
    <property type="entry name" value="GGDEF"/>
    <property type="match status" value="1"/>
</dbReference>
<comment type="caution">
    <text evidence="4">The sequence shown here is derived from an EMBL/GenBank/DDBJ whole genome shotgun (WGS) entry which is preliminary data.</text>
</comment>
<proteinExistence type="predicted"/>
<keyword evidence="5" id="KW-1185">Reference proteome</keyword>
<evidence type="ECO:0000259" key="3">
    <source>
        <dbReference type="PROSITE" id="PS50887"/>
    </source>
</evidence>
<reference evidence="4" key="1">
    <citation type="journal article" date="2014" name="Int. J. Syst. Evol. Microbiol.">
        <title>Complete genome sequence of Corynebacterium casei LMG S-19264T (=DSM 44701T), isolated from a smear-ripened cheese.</title>
        <authorList>
            <consortium name="US DOE Joint Genome Institute (JGI-PGF)"/>
            <person name="Walter F."/>
            <person name="Albersmeier A."/>
            <person name="Kalinowski J."/>
            <person name="Ruckert C."/>
        </authorList>
    </citation>
    <scope>NUCLEOTIDE SEQUENCE</scope>
    <source>
        <strain evidence="4">JCM 19831</strain>
    </source>
</reference>
<protein>
    <recommendedName>
        <fullName evidence="3">GGDEF domain-containing protein</fullName>
    </recommendedName>
</protein>
<evidence type="ECO:0000256" key="2">
    <source>
        <dbReference type="SAM" id="Phobius"/>
    </source>
</evidence>
<dbReference type="AlphaFoldDB" id="A0A917X0T0"/>
<dbReference type="InterPro" id="IPR029787">
    <property type="entry name" value="Nucleotide_cyclase"/>
</dbReference>